<organism evidence="1 2">
    <name type="scientific">Virgibacillus xinjiangensis</name>
    <dbReference type="NCBI Taxonomy" id="393090"/>
    <lineage>
        <taxon>Bacteria</taxon>
        <taxon>Bacillati</taxon>
        <taxon>Bacillota</taxon>
        <taxon>Bacilli</taxon>
        <taxon>Bacillales</taxon>
        <taxon>Bacillaceae</taxon>
        <taxon>Virgibacillus</taxon>
    </lineage>
</organism>
<reference evidence="2" key="1">
    <citation type="journal article" date="2019" name="Int. J. Syst. Evol. Microbiol.">
        <title>The Global Catalogue of Microorganisms (GCM) 10K type strain sequencing project: providing services to taxonomists for standard genome sequencing and annotation.</title>
        <authorList>
            <consortium name="The Broad Institute Genomics Platform"/>
            <consortium name="The Broad Institute Genome Sequencing Center for Infectious Disease"/>
            <person name="Wu L."/>
            <person name="Ma J."/>
        </authorList>
    </citation>
    <scope>NUCLEOTIDE SEQUENCE [LARGE SCALE GENOMIC DNA]</scope>
    <source>
        <strain evidence="2">KCTC 13128</strain>
    </source>
</reference>
<dbReference type="RefSeq" id="WP_390274709.1">
    <property type="nucleotide sequence ID" value="NZ_JBHRSA010000057.1"/>
</dbReference>
<evidence type="ECO:0000313" key="2">
    <source>
        <dbReference type="Proteomes" id="UP001595279"/>
    </source>
</evidence>
<protein>
    <submittedName>
        <fullName evidence="1">DUF3891 family protein</fullName>
    </submittedName>
</protein>
<name>A0ABV7CYY8_9BACI</name>
<dbReference type="EMBL" id="JBHRSA010000057">
    <property type="protein sequence ID" value="MFC3041722.1"/>
    <property type="molecule type" value="Genomic_DNA"/>
</dbReference>
<gene>
    <name evidence="1" type="ORF">ACFOGI_15875</name>
</gene>
<proteinExistence type="predicted"/>
<sequence length="256" mass="29914">MIIREHDNDFVLVEQHHHAKLSGEIMERWKDNLFEGKGRKESVLYAIEQHDLGWKEFDKQPFWNDAKQEPFTFTDFPIHPKVILYTLGIDEVEKADPYAALLCSEHYKRFIAAESSRQADLFVRQETARQERIMENLPDFNKRLFNFHYGLVQLGDNFSLYVCINDPGVGKQDEHPFFKQGIPLPFELDGFHKNPIGINWLDEQTVSLETFPFEGPVEVTVNQKRVKKQDIREHGLIKCYEEAQTEGVPVRLVPAN</sequence>
<keyword evidence="2" id="KW-1185">Reference proteome</keyword>
<dbReference type="Proteomes" id="UP001595279">
    <property type="component" value="Unassembled WGS sequence"/>
</dbReference>
<dbReference type="Pfam" id="PF13030">
    <property type="entry name" value="DUF3891"/>
    <property type="match status" value="1"/>
</dbReference>
<dbReference type="InterPro" id="IPR024992">
    <property type="entry name" value="DUF3891"/>
</dbReference>
<comment type="caution">
    <text evidence="1">The sequence shown here is derived from an EMBL/GenBank/DDBJ whole genome shotgun (WGS) entry which is preliminary data.</text>
</comment>
<evidence type="ECO:0000313" key="1">
    <source>
        <dbReference type="EMBL" id="MFC3041722.1"/>
    </source>
</evidence>
<accession>A0ABV7CYY8</accession>